<organism evidence="4 5">
    <name type="scientific">Leptobacterium flavescens</name>
    <dbReference type="NCBI Taxonomy" id="472055"/>
    <lineage>
        <taxon>Bacteria</taxon>
        <taxon>Pseudomonadati</taxon>
        <taxon>Bacteroidota</taxon>
        <taxon>Flavobacteriia</taxon>
        <taxon>Flavobacteriales</taxon>
        <taxon>Flavobacteriaceae</taxon>
        <taxon>Leptobacterium</taxon>
    </lineage>
</organism>
<dbReference type="InterPro" id="IPR044023">
    <property type="entry name" value="Ig_7"/>
</dbReference>
<proteinExistence type="predicted"/>
<feature type="signal peptide" evidence="1">
    <location>
        <begin position="1"/>
        <end position="29"/>
    </location>
</feature>
<evidence type="ECO:0000259" key="2">
    <source>
        <dbReference type="Pfam" id="PF19081"/>
    </source>
</evidence>
<gene>
    <name evidence="4" type="ORF">GWK08_05310</name>
</gene>
<evidence type="ECO:0000256" key="1">
    <source>
        <dbReference type="SAM" id="SignalP"/>
    </source>
</evidence>
<evidence type="ECO:0000313" key="5">
    <source>
        <dbReference type="Proteomes" id="UP000468581"/>
    </source>
</evidence>
<keyword evidence="1" id="KW-0732">Signal</keyword>
<sequence>MKNNTLFGKKLLFSIGFIAIFLTSTSLQAQFGGPGGGGGSGDTSISGPTTASIGETKFYTVNGNSNLTSTTWSTSSHAQITSQNTFSAGIKFNSSGTVTIDAFSVDAFFGIYQASIFVTVSGPPPTPNTPTVQSNGCGQSTLNRNGSPPGGVTWYWQGKNSNGTATNLGSGTTYTANQGSGNYYIRARNNSGVWSTGSASVNVNINAVPSTASGSDKSRCGSGSVTLTASIGSGGNTIRWYTSSSGGSHVYQGTSYTTPGLSSTTNYYAATYNTSTGCIAPTRKLIRAIINPTTTYYRDSDGDGYGNGSVTTTSCSGQPSGYVSNSADCNDGDGNINPTTVWYRDSDGDGFGDNNLLESVTQCNQPTGYASVNGDIDDNNALITNIPPQTFYRDLDGDGFGDPNVNTYRSVQPNGYVTNNTDCNDNDANINTILWYQDADGDGYGSGAGVSNCNQPFLDYVSNDDDFDDSNILITNIPPQTFYRDLDGDGFGNPGVSTYRSVQPSGYVTNNTDCNDNNANVNPGTIWYADSDGDGYGNASATTTSCTQPNGYVSNDDDYDDSTVNITNIAPQNFYRDEDGDGFGDPAVSVYYSVQPSGYVTNNTDCNDSNANVNPDTIWYADSDGDSYGNASATTTSCTQPNGYVSNDDDYDDSTVNITNIAPQYFYEDADGDGFGDPAVSVYYSVQPNGYVTNDGDLCPAEAGSTNGCNVSYNAPALSDENYVYTRTPQVAMTSINNTQISDEAAIIDQVTYFDGLGRGTQQIGIKQSPDGKDIITHMQYDAFGRQVKGYLPYTTIDASYGTYRTTDQDLATKTYHKNHYPDDFTGVSVADVNAYSETLFENSPLNRPLKQAAPGADWKMGSGHEIKFEYDANTTGEVVFFEVNFDQNNSEAPQLNKDGFYTAGELSKVITKDENWTSGTNHTSEEFTDKQGRVVLKRTYADINGTSTPHDTYYVYDDFGNLTFVLPPKITVNDEVSTAELNELCYQYKYDYRNRLVEKKIPGKGWEYIVYNKLDQPIMTQDPNLEAQDKWLFTKYDAFGRVAYTGMVNNNGSRPTVQAEADAISEQFVAKSGSNTIANTTLYYTNEAYPTVGISEIHSINYYDNDSFDKDGLSVPTTTSFGATIISTAKSLATGSKVRVLGTDKWITTLTGYDYKRRPVYSISKNNELGTTDIVETKLDFVGKVLETKTTHIKGSNAPVIVTEKFTYDHAARLLTQTHQIGSGIEELIVSNTYDELGQLIEKGVGNSASSASRLQTVDYTYNVRGWLKTINDINNIGNDLFSFKLNYNDPTSGTAHYNGNISQTHWKTASQNNTDNPVSTSYNYTYDALNRIKSGIDNTGNYNLSSISYDKNGNITSLLRNGHRNGIATIFGVMDNLTYNYDSGNRLLKVSDATTWDKYGFKDDAENADPDTEDDYTYDLNGNMITDTNKGITSISYNHLNLPTDVVITDGNIQYIYDAAGVKIKKIVTNNAVSSVTTTEYAGNYIYENDDLKFFNTAEGYIDVNGSNYEYVYQYKDHLGNIRLAYSDDNNDGVISAQAEIREENNYYPFGLKHKGYNNLVRSTNIAQKFTFNGQQFDESLNLNVSEMTFRQYDPTIGRFVGIDPLSELRPDYTPYRFGYNNPIYWNDPTGLIEQSVLLDIYNRSSSGTIWYNDNHSGFYTNNGGYVGYTSDDTSFNSSPGSRTALPGVTVTRNPNSPWKGVAEVGAALAIRDQIYATKWYDRNYGGDGSGSAYDNLLYGLDRINQYNPIALLWDNLSYGFTGKDRLGNSMTQAQAYSNSFAIAPIGRFGSTAITTARVSTATRAPLKNISGSIDDMARLARNQPYGATNNIFRRLPKSAQDVLALEGAQAGKGRLIIRNLSDPRYRGWEKWHYSVGPKGSKSVVHYIRNPETGYITDFKFK</sequence>
<dbReference type="Gene3D" id="2.180.10.10">
    <property type="entry name" value="RHS repeat-associated core"/>
    <property type="match status" value="1"/>
</dbReference>
<feature type="domain" description="Ig-like" evidence="2">
    <location>
        <begin position="209"/>
        <end position="292"/>
    </location>
</feature>
<dbReference type="Pfam" id="PF20041">
    <property type="entry name" value="DUF6443"/>
    <property type="match status" value="1"/>
</dbReference>
<name>A0A6P0ULQ4_9FLAO</name>
<dbReference type="InterPro" id="IPR022385">
    <property type="entry name" value="Rhs_assc_core"/>
</dbReference>
<feature type="domain" description="DUF6443" evidence="3">
    <location>
        <begin position="726"/>
        <end position="872"/>
    </location>
</feature>
<dbReference type="Proteomes" id="UP000468581">
    <property type="component" value="Unassembled WGS sequence"/>
</dbReference>
<dbReference type="InterPro" id="IPR045619">
    <property type="entry name" value="DUF6443"/>
</dbReference>
<dbReference type="RefSeq" id="WP_163605857.1">
    <property type="nucleotide sequence ID" value="NZ_JAABOO010000001.1"/>
</dbReference>
<dbReference type="NCBIfam" id="TIGR03696">
    <property type="entry name" value="Rhs_assc_core"/>
    <property type="match status" value="1"/>
</dbReference>
<dbReference type="EMBL" id="JAABOO010000001">
    <property type="protein sequence ID" value="NER12848.1"/>
    <property type="molecule type" value="Genomic_DNA"/>
</dbReference>
<feature type="chain" id="PRO_5026726860" evidence="1">
    <location>
        <begin position="30"/>
        <end position="1904"/>
    </location>
</feature>
<dbReference type="Pfam" id="PF19081">
    <property type="entry name" value="Ig_7"/>
    <property type="match status" value="1"/>
</dbReference>
<comment type="caution">
    <text evidence="4">The sequence shown here is derived from an EMBL/GenBank/DDBJ whole genome shotgun (WGS) entry which is preliminary data.</text>
</comment>
<protein>
    <submittedName>
        <fullName evidence="4">RHS repeat-associated core domain-containing protein</fullName>
    </submittedName>
</protein>
<keyword evidence="5" id="KW-1185">Reference proteome</keyword>
<accession>A0A6P0ULQ4</accession>
<evidence type="ECO:0000259" key="3">
    <source>
        <dbReference type="Pfam" id="PF20041"/>
    </source>
</evidence>
<evidence type="ECO:0000313" key="4">
    <source>
        <dbReference type="EMBL" id="NER12848.1"/>
    </source>
</evidence>
<reference evidence="4 5" key="1">
    <citation type="submission" date="2020-01" db="EMBL/GenBank/DDBJ databases">
        <title>Leptobacterium flavescens.</title>
        <authorList>
            <person name="Wang G."/>
        </authorList>
    </citation>
    <scope>NUCLEOTIDE SEQUENCE [LARGE SCALE GENOMIC DNA]</scope>
    <source>
        <strain evidence="4 5">KCTC 22160</strain>
    </source>
</reference>